<dbReference type="InterPro" id="IPR050641">
    <property type="entry name" value="RIFMO-like"/>
</dbReference>
<dbReference type="PANTHER" id="PTHR43004:SF19">
    <property type="entry name" value="BINDING MONOOXYGENASE, PUTATIVE (JCVI)-RELATED"/>
    <property type="match status" value="1"/>
</dbReference>
<dbReference type="GO" id="GO:0071949">
    <property type="term" value="F:FAD binding"/>
    <property type="evidence" value="ECO:0007669"/>
    <property type="project" value="InterPro"/>
</dbReference>
<dbReference type="EC" id="1.14.13.50" evidence="5"/>
<reference evidence="5 6" key="1">
    <citation type="submission" date="2019-02" db="EMBL/GenBank/DDBJ databases">
        <title>Deep-cultivation of Planctomycetes and their phenomic and genomic characterization uncovers novel biology.</title>
        <authorList>
            <person name="Wiegand S."/>
            <person name="Jogler M."/>
            <person name="Boedeker C."/>
            <person name="Pinto D."/>
            <person name="Vollmers J."/>
            <person name="Rivas-Marin E."/>
            <person name="Kohn T."/>
            <person name="Peeters S.H."/>
            <person name="Heuer A."/>
            <person name="Rast P."/>
            <person name="Oberbeckmann S."/>
            <person name="Bunk B."/>
            <person name="Jeske O."/>
            <person name="Meyerdierks A."/>
            <person name="Storesund J.E."/>
            <person name="Kallscheuer N."/>
            <person name="Luecker S."/>
            <person name="Lage O.M."/>
            <person name="Pohl T."/>
            <person name="Merkel B.J."/>
            <person name="Hornburger P."/>
            <person name="Mueller R.-W."/>
            <person name="Bruemmer F."/>
            <person name="Labrenz M."/>
            <person name="Spormann A.M."/>
            <person name="Op den Camp H."/>
            <person name="Overmann J."/>
            <person name="Amann R."/>
            <person name="Jetten M.S.M."/>
            <person name="Mascher T."/>
            <person name="Medema M.H."/>
            <person name="Devos D.P."/>
            <person name="Kaster A.-K."/>
            <person name="Ovreas L."/>
            <person name="Rohde M."/>
            <person name="Galperin M.Y."/>
            <person name="Jogler C."/>
        </authorList>
    </citation>
    <scope>NUCLEOTIDE SEQUENCE [LARGE SCALE GENOMIC DNA]</scope>
    <source>
        <strain evidence="5 6">I41</strain>
    </source>
</reference>
<dbReference type="PANTHER" id="PTHR43004">
    <property type="entry name" value="TRK SYSTEM POTASSIUM UPTAKE PROTEIN"/>
    <property type="match status" value="1"/>
</dbReference>
<keyword evidence="2" id="KW-0285">Flavoprotein</keyword>
<dbReference type="InterPro" id="IPR002938">
    <property type="entry name" value="FAD-bd"/>
</dbReference>
<keyword evidence="5" id="KW-0503">Monooxygenase</keyword>
<evidence type="ECO:0000259" key="4">
    <source>
        <dbReference type="Pfam" id="PF01494"/>
    </source>
</evidence>
<evidence type="ECO:0000256" key="3">
    <source>
        <dbReference type="ARBA" id="ARBA00022827"/>
    </source>
</evidence>
<gene>
    <name evidence="5" type="primary">pcpB</name>
    <name evidence="5" type="ORF">I41_30400</name>
</gene>
<dbReference type="KEGG" id="llh:I41_30400"/>
<dbReference type="OrthoDB" id="9766816at2"/>
<keyword evidence="6" id="KW-1185">Reference proteome</keyword>
<evidence type="ECO:0000313" key="6">
    <source>
        <dbReference type="Proteomes" id="UP000317909"/>
    </source>
</evidence>
<dbReference type="Gene3D" id="3.50.50.60">
    <property type="entry name" value="FAD/NAD(P)-binding domain"/>
    <property type="match status" value="1"/>
</dbReference>
<evidence type="ECO:0000256" key="1">
    <source>
        <dbReference type="ARBA" id="ARBA00001974"/>
    </source>
</evidence>
<proteinExistence type="predicted"/>
<keyword evidence="3" id="KW-0274">FAD</keyword>
<evidence type="ECO:0000256" key="2">
    <source>
        <dbReference type="ARBA" id="ARBA00022630"/>
    </source>
</evidence>
<sequence>MSAVQRPLIVGAGPVGLAAALFLQREGHRPRIVETRTEPAPQSKALAVNPRVLDLLESTGVTARMLELGSPVRGMQFHRNGKIVIQIKLAGIHPKYPFMLGLSQATTERLLAQAFLAAGGEIERGVEMTRCQNNAGGVAVDLKHIANDSPESVASPWLLAADGARSIARKQLGVDFNGATFPGEWYLVDAPLKTDLSPEYAHIVFCRDGSFLFIMPVFGDEQFESSDGLLWRILGSRPNPLAQLDGAEPAGAPVWESSFHVAHRINAELSVGNVYFAGDAAHIHSPMGARGMNLGVEDAWVFANLVRTGRLSEYDALRRPVDQRVVHEVEFFSKLIASDAAPFRFARRYVLPIVARTPLQARIKRTVTGLDHPLPAGLDLPESPSLPALATPHFV</sequence>
<dbReference type="InterPro" id="IPR036188">
    <property type="entry name" value="FAD/NAD-bd_sf"/>
</dbReference>
<dbReference type="Pfam" id="PF01494">
    <property type="entry name" value="FAD_binding_3"/>
    <property type="match status" value="1"/>
</dbReference>
<accession>A0A517TZP1</accession>
<dbReference type="GO" id="GO:0018677">
    <property type="term" value="F:pentachlorophenol monooxygenase activity"/>
    <property type="evidence" value="ECO:0007669"/>
    <property type="project" value="UniProtKB-EC"/>
</dbReference>
<dbReference type="Proteomes" id="UP000317909">
    <property type="component" value="Chromosome"/>
</dbReference>
<dbReference type="PRINTS" id="PR00420">
    <property type="entry name" value="RNGMNOXGNASE"/>
</dbReference>
<name>A0A517TZP1_9BACT</name>
<dbReference type="Gene3D" id="3.30.70.2450">
    <property type="match status" value="1"/>
</dbReference>
<dbReference type="EMBL" id="CP036339">
    <property type="protein sequence ID" value="QDT73849.1"/>
    <property type="molecule type" value="Genomic_DNA"/>
</dbReference>
<dbReference type="AlphaFoldDB" id="A0A517TZP1"/>
<feature type="domain" description="FAD-binding" evidence="4">
    <location>
        <begin position="8"/>
        <end position="327"/>
    </location>
</feature>
<dbReference type="SUPFAM" id="SSF51905">
    <property type="entry name" value="FAD/NAD(P)-binding domain"/>
    <property type="match status" value="1"/>
</dbReference>
<comment type="cofactor">
    <cofactor evidence="1">
        <name>FAD</name>
        <dbReference type="ChEBI" id="CHEBI:57692"/>
    </cofactor>
</comment>
<protein>
    <submittedName>
        <fullName evidence="5">Pentachlorophenol 4-monooxygenase</fullName>
        <ecNumber evidence="5">1.14.13.50</ecNumber>
    </submittedName>
</protein>
<organism evidence="5 6">
    <name type="scientific">Lacipirellula limnantheis</name>
    <dbReference type="NCBI Taxonomy" id="2528024"/>
    <lineage>
        <taxon>Bacteria</taxon>
        <taxon>Pseudomonadati</taxon>
        <taxon>Planctomycetota</taxon>
        <taxon>Planctomycetia</taxon>
        <taxon>Pirellulales</taxon>
        <taxon>Lacipirellulaceae</taxon>
        <taxon>Lacipirellula</taxon>
    </lineage>
</organism>
<dbReference type="RefSeq" id="WP_145433520.1">
    <property type="nucleotide sequence ID" value="NZ_CP036339.1"/>
</dbReference>
<evidence type="ECO:0000313" key="5">
    <source>
        <dbReference type="EMBL" id="QDT73849.1"/>
    </source>
</evidence>
<keyword evidence="5" id="KW-0560">Oxidoreductase</keyword>